<evidence type="ECO:0000313" key="3">
    <source>
        <dbReference type="Proteomes" id="UP000230069"/>
    </source>
</evidence>
<feature type="region of interest" description="Disordered" evidence="1">
    <location>
        <begin position="735"/>
        <end position="755"/>
    </location>
</feature>
<reference evidence="2 3" key="1">
    <citation type="submission" date="2017-09" db="EMBL/GenBank/DDBJ databases">
        <title>WGS assembly of Aquilegia coerulea Goldsmith.</title>
        <authorList>
            <person name="Hodges S."/>
            <person name="Kramer E."/>
            <person name="Nordborg M."/>
            <person name="Tomkins J."/>
            <person name="Borevitz J."/>
            <person name="Derieg N."/>
            <person name="Yan J."/>
            <person name="Mihaltcheva S."/>
            <person name="Hayes R.D."/>
            <person name="Rokhsar D."/>
        </authorList>
    </citation>
    <scope>NUCLEOTIDE SEQUENCE [LARGE SCALE GENOMIC DNA]</scope>
    <source>
        <strain evidence="3">cv. Goldsmith</strain>
    </source>
</reference>
<organism evidence="2 3">
    <name type="scientific">Aquilegia coerulea</name>
    <name type="common">Rocky mountain columbine</name>
    <dbReference type="NCBI Taxonomy" id="218851"/>
    <lineage>
        <taxon>Eukaryota</taxon>
        <taxon>Viridiplantae</taxon>
        <taxon>Streptophyta</taxon>
        <taxon>Embryophyta</taxon>
        <taxon>Tracheophyta</taxon>
        <taxon>Spermatophyta</taxon>
        <taxon>Magnoliopsida</taxon>
        <taxon>Ranunculales</taxon>
        <taxon>Ranunculaceae</taxon>
        <taxon>Thalictroideae</taxon>
        <taxon>Aquilegia</taxon>
    </lineage>
</organism>
<feature type="region of interest" description="Disordered" evidence="1">
    <location>
        <begin position="295"/>
        <end position="336"/>
    </location>
</feature>
<keyword evidence="3" id="KW-1185">Reference proteome</keyword>
<feature type="region of interest" description="Disordered" evidence="1">
    <location>
        <begin position="240"/>
        <end position="273"/>
    </location>
</feature>
<evidence type="ECO:0008006" key="4">
    <source>
        <dbReference type="Google" id="ProtNLM"/>
    </source>
</evidence>
<feature type="compositionally biased region" description="Basic and acidic residues" evidence="1">
    <location>
        <begin position="489"/>
        <end position="506"/>
    </location>
</feature>
<feature type="compositionally biased region" description="Basic and acidic residues" evidence="1">
    <location>
        <begin position="737"/>
        <end position="755"/>
    </location>
</feature>
<dbReference type="PANTHER" id="PTHR34282">
    <property type="entry name" value="OS01G0228800 PROTEIN-RELATED"/>
    <property type="match status" value="1"/>
</dbReference>
<feature type="region of interest" description="Disordered" evidence="1">
    <location>
        <begin position="475"/>
        <end position="545"/>
    </location>
</feature>
<gene>
    <name evidence="2" type="ORF">AQUCO_00700196v1</name>
</gene>
<accession>A0A2G5EIX6</accession>
<feature type="region of interest" description="Disordered" evidence="1">
    <location>
        <begin position="562"/>
        <end position="602"/>
    </location>
</feature>
<dbReference type="AlphaFoldDB" id="A0A2G5EIX6"/>
<dbReference type="Proteomes" id="UP000230069">
    <property type="component" value="Unassembled WGS sequence"/>
</dbReference>
<proteinExistence type="predicted"/>
<evidence type="ECO:0000313" key="2">
    <source>
        <dbReference type="EMBL" id="PIA55715.1"/>
    </source>
</evidence>
<dbReference type="OrthoDB" id="761625at2759"/>
<dbReference type="FunCoup" id="A0A2G5EIX6">
    <property type="interactions" value="99"/>
</dbReference>
<dbReference type="PANTHER" id="PTHR34282:SF1">
    <property type="entry name" value="DUF3741 DOMAIN-CONTAINING PROTEIN"/>
    <property type="match status" value="1"/>
</dbReference>
<sequence length="1046" mass="116927">MAKRPDFAQKLLDDLRLKKEWMANSQNSSREMADKYREFKHPCGESRELQIGSAMQDMKKWSGNSNRSFATGEPSSELVSVGRVRSSEHIADLSMALAFALKNGVHPGRKYSSNNMADFPNHLKGKSLDFRERGGGLINLDKRQPLNGPFPTLSHLHVKEISRGAQKLNQILTACYNGINFDIYPIDIAKELLKGAIDLEESLKMLVELQEASEYMSSPQRKQIRLLELEDHNDDLNAKVNKQKQLDRPSFSFDRPSKKSLEYAGGSNQNSAKQKLPALTYPKETLQVCSTKQAPSTSKLAAHRRSASCGPDFSTSTSLSSPTKHSNLSDSRPDRGRIPNIIAKLMGLEELPPTKDSVGAQKDPHVDQGAKAGKHLKKNLQRSTKKREQHSSDSEEFAQPATHKIGHDHSSAPETSIIVYTGEIGSTQNHVKRDVCERKLHSRDSKITHGTDMMSNSNKSTIKINKLQTSTVHLHSNAGSQASKSVKKKRDENPHLKEQMNKRRAEANNAVLKEGVQKVAQPTVKPSEAATGKQERTGMQNGAVHKEKRSANNRFMMAHNLEKHPHPSQPANTLQKSESHDAKFQETDSEQPTKKQLQVRNKSENMLRHSSIATHDSKSLQKKLPLINHVVLGKSNSTEYSDALPSKVLLGCSHHEDLIEDKYSTSVGLNIQRAPDENLTEQRSFPKDTETTVQNVPAPSAPVLISKTLQKQLPQKVDNAQVYTSMNPIKEQFTVVEEPKQSRHSSKKTEESILGSKETEASIKLLNSTQELQKDVDCTSFLSSLVEEENPRLNELETYAPNAAIEDITTNISNSQEPPTVSPNESHALMSSNIISIPIEGFHDSRIVDAPSQQDQQALPNIETPRKLTENEKHLKQILVSSQLFLNAAEALFGLQIPVGILHSTGHKYPDEDNKVLLDCGYEALKRKGRRKEFTFHPWATISIGSLRIRSLDDLVEELHEDLETLKFCTEHGSNEHDPATSLHELLHKDIQGSKPDVNCMWDLGWGEAMFTYLEKDEVIKDVEKYVLNGLLDDVTRNLLQVTTVI</sequence>
<evidence type="ECO:0000256" key="1">
    <source>
        <dbReference type="SAM" id="MobiDB-lite"/>
    </source>
</evidence>
<feature type="region of interest" description="Disordered" evidence="1">
    <location>
        <begin position="348"/>
        <end position="409"/>
    </location>
</feature>
<dbReference type="InParanoid" id="A0A2G5EIX6"/>
<feature type="compositionally biased region" description="Polar residues" evidence="1">
    <location>
        <begin position="475"/>
        <end position="484"/>
    </location>
</feature>
<feature type="compositionally biased region" description="Basic and acidic residues" evidence="1">
    <location>
        <begin position="577"/>
        <end position="586"/>
    </location>
</feature>
<name>A0A2G5EIX6_AQUCA</name>
<dbReference type="STRING" id="218851.A0A2G5EIX6"/>
<feature type="compositionally biased region" description="Basic residues" evidence="1">
    <location>
        <begin position="372"/>
        <end position="388"/>
    </location>
</feature>
<protein>
    <recommendedName>
        <fullName evidence="4">DUF3741 domain-containing protein</fullName>
    </recommendedName>
</protein>
<dbReference type="EMBL" id="KZ305024">
    <property type="protein sequence ID" value="PIA55715.1"/>
    <property type="molecule type" value="Genomic_DNA"/>
</dbReference>
<feature type="compositionally biased region" description="Polar residues" evidence="1">
    <location>
        <begin position="313"/>
        <end position="330"/>
    </location>
</feature>